<evidence type="ECO:0000259" key="1">
    <source>
        <dbReference type="SMART" id="SM00849"/>
    </source>
</evidence>
<proteinExistence type="predicted"/>
<comment type="caution">
    <text evidence="2">The sequence shown here is derived from an EMBL/GenBank/DDBJ whole genome shotgun (WGS) entry which is preliminary data.</text>
</comment>
<organism evidence="2 3">
    <name type="scientific">Paragemmobacter kunshanensis</name>
    <dbReference type="NCBI Taxonomy" id="2583234"/>
    <lineage>
        <taxon>Bacteria</taxon>
        <taxon>Pseudomonadati</taxon>
        <taxon>Pseudomonadota</taxon>
        <taxon>Alphaproteobacteria</taxon>
        <taxon>Rhodobacterales</taxon>
        <taxon>Paracoccaceae</taxon>
        <taxon>Paragemmobacter</taxon>
    </lineage>
</organism>
<dbReference type="Proteomes" id="UP000474758">
    <property type="component" value="Unassembled WGS sequence"/>
</dbReference>
<evidence type="ECO:0000313" key="2">
    <source>
        <dbReference type="EMBL" id="NGQ92775.1"/>
    </source>
</evidence>
<keyword evidence="2" id="KW-0378">Hydrolase</keyword>
<dbReference type="InterPro" id="IPR001279">
    <property type="entry name" value="Metallo-B-lactamas"/>
</dbReference>
<dbReference type="PANTHER" id="PTHR23131">
    <property type="entry name" value="ENDORIBONUCLEASE LACTB2"/>
    <property type="match status" value="1"/>
</dbReference>
<keyword evidence="3" id="KW-1185">Reference proteome</keyword>
<dbReference type="EMBL" id="JAALFE010000023">
    <property type="protein sequence ID" value="NGQ92775.1"/>
    <property type="molecule type" value="Genomic_DNA"/>
</dbReference>
<dbReference type="PANTHER" id="PTHR23131:SF0">
    <property type="entry name" value="ENDORIBONUCLEASE LACTB2"/>
    <property type="match status" value="1"/>
</dbReference>
<feature type="domain" description="Metallo-beta-lactamase" evidence="1">
    <location>
        <begin position="32"/>
        <end position="212"/>
    </location>
</feature>
<gene>
    <name evidence="2" type="ORF">G5V65_17935</name>
</gene>
<dbReference type="InterPro" id="IPR036388">
    <property type="entry name" value="WH-like_DNA-bd_sf"/>
</dbReference>
<dbReference type="Gene3D" id="3.60.15.10">
    <property type="entry name" value="Ribonuclease Z/Hydroxyacylglutathione hydrolase-like"/>
    <property type="match status" value="1"/>
</dbReference>
<name>A0A6M1U8B3_9RHOB</name>
<accession>A0A6M1U8B3</accession>
<dbReference type="InterPro" id="IPR041516">
    <property type="entry name" value="LACTB2_WH"/>
</dbReference>
<dbReference type="InterPro" id="IPR050662">
    <property type="entry name" value="Sec-metab_biosynth-thioest"/>
</dbReference>
<dbReference type="Pfam" id="PF17778">
    <property type="entry name" value="WHD_BLACT"/>
    <property type="match status" value="1"/>
</dbReference>
<dbReference type="Gene3D" id="1.10.10.10">
    <property type="entry name" value="Winged helix-like DNA-binding domain superfamily/Winged helix DNA-binding domain"/>
    <property type="match status" value="1"/>
</dbReference>
<protein>
    <submittedName>
        <fullName evidence="2">MBL fold metallo-hydrolase</fullName>
    </submittedName>
</protein>
<dbReference type="CDD" id="cd16278">
    <property type="entry name" value="metallo-hydrolase-like_MBL-fold"/>
    <property type="match status" value="1"/>
</dbReference>
<sequence length="299" mass="32002">MAQSPFPLPPDRDMPRLRHLLAPNPSPLTFHGTNTYLLGSGQVAVIDPGPEDDRHLAAILAALDPGERISHILVTHSHRDHSALAPRLSAATGAPVLAFGRATDGRSPLMSRLAAAGLTAGGDGLDTDFTPDARLDDGSTLHGPDWSLTALHTPGHLGNHLCFALGGWLFSGDHVMGWSSSVISPPDGDMAAYCTALQRLQGEPWDRFLPGHGDPIPDPAERLHALLTHRHQRETQILALLSGAPADPGSLTMRLYHDTPPALHPAARRNVLAHLLDLLENNRVRTSDPTAPDAIFHLT</sequence>
<dbReference type="Pfam" id="PF00753">
    <property type="entry name" value="Lactamase_B"/>
    <property type="match status" value="1"/>
</dbReference>
<dbReference type="AlphaFoldDB" id="A0A6M1U8B3"/>
<evidence type="ECO:0000313" key="3">
    <source>
        <dbReference type="Proteomes" id="UP000474758"/>
    </source>
</evidence>
<reference evidence="2 3" key="1">
    <citation type="submission" date="2020-02" db="EMBL/GenBank/DDBJ databases">
        <title>Rhodobacter translucens sp. nov., a novel bacterium isolated from activated sludge.</title>
        <authorList>
            <person name="Liu J."/>
        </authorList>
    </citation>
    <scope>NUCLEOTIDE SEQUENCE [LARGE SCALE GENOMIC DNA]</scope>
    <source>
        <strain evidence="2 3">HX-7-19</strain>
    </source>
</reference>
<dbReference type="SMART" id="SM00849">
    <property type="entry name" value="Lactamase_B"/>
    <property type="match status" value="1"/>
</dbReference>
<dbReference type="InterPro" id="IPR036866">
    <property type="entry name" value="RibonucZ/Hydroxyglut_hydro"/>
</dbReference>
<dbReference type="SUPFAM" id="SSF56281">
    <property type="entry name" value="Metallo-hydrolase/oxidoreductase"/>
    <property type="match status" value="1"/>
</dbReference>
<dbReference type="GO" id="GO:0016787">
    <property type="term" value="F:hydrolase activity"/>
    <property type="evidence" value="ECO:0007669"/>
    <property type="project" value="UniProtKB-KW"/>
</dbReference>